<gene>
    <name evidence="2" type="ordered locus">Lcho_3040</name>
</gene>
<protein>
    <recommendedName>
        <fullName evidence="1">Contractile injection system tube protein N-terminal domain-containing protein</fullName>
    </recommendedName>
</protein>
<dbReference type="RefSeq" id="WP_012348051.1">
    <property type="nucleotide sequence ID" value="NC_010524.1"/>
</dbReference>
<dbReference type="InterPro" id="IPR045361">
    <property type="entry name" value="CIS_tube_prot_N"/>
</dbReference>
<dbReference type="STRING" id="395495.Lcho_3040"/>
<evidence type="ECO:0000313" key="3">
    <source>
        <dbReference type="Proteomes" id="UP000001693"/>
    </source>
</evidence>
<dbReference type="HOGENOM" id="CLU_784521_0_0_4"/>
<accession>B1XZD0</accession>
<organism evidence="2 3">
    <name type="scientific">Leptothrix cholodnii (strain ATCC 51168 / LMG 8142 / SP-6)</name>
    <name type="common">Leptothrix discophora (strain SP-6)</name>
    <dbReference type="NCBI Taxonomy" id="395495"/>
    <lineage>
        <taxon>Bacteria</taxon>
        <taxon>Pseudomonadati</taxon>
        <taxon>Pseudomonadota</taxon>
        <taxon>Betaproteobacteria</taxon>
        <taxon>Burkholderiales</taxon>
        <taxon>Sphaerotilaceae</taxon>
        <taxon>Leptothrix</taxon>
    </lineage>
</organism>
<dbReference type="Pfam" id="PF19266">
    <property type="entry name" value="CIS_tube"/>
    <property type="match status" value="1"/>
</dbReference>
<reference evidence="2 3" key="1">
    <citation type="submission" date="2008-03" db="EMBL/GenBank/DDBJ databases">
        <title>Complete sequence of Leptothrix cholodnii SP-6.</title>
        <authorList>
            <consortium name="US DOE Joint Genome Institute"/>
            <person name="Copeland A."/>
            <person name="Lucas S."/>
            <person name="Lapidus A."/>
            <person name="Glavina del Rio T."/>
            <person name="Dalin E."/>
            <person name="Tice H."/>
            <person name="Bruce D."/>
            <person name="Goodwin L."/>
            <person name="Pitluck S."/>
            <person name="Chertkov O."/>
            <person name="Brettin T."/>
            <person name="Detter J.C."/>
            <person name="Han C."/>
            <person name="Kuske C.R."/>
            <person name="Schmutz J."/>
            <person name="Larimer F."/>
            <person name="Land M."/>
            <person name="Hauser L."/>
            <person name="Kyrpides N."/>
            <person name="Lykidis A."/>
            <person name="Emerson D."/>
            <person name="Richardson P."/>
        </authorList>
    </citation>
    <scope>NUCLEOTIDE SEQUENCE [LARGE SCALE GENOMIC DNA]</scope>
    <source>
        <strain evidence="3">ATCC 51168 / LMG 8142 / SP-6</strain>
    </source>
</reference>
<name>B1XZD0_LEPCP</name>
<dbReference type="EMBL" id="CP001013">
    <property type="protein sequence ID" value="ACB35300.1"/>
    <property type="molecule type" value="Genomic_DNA"/>
</dbReference>
<dbReference type="OrthoDB" id="5526765at2"/>
<keyword evidence="3" id="KW-1185">Reference proteome</keyword>
<evidence type="ECO:0000313" key="2">
    <source>
        <dbReference type="EMBL" id="ACB35300.1"/>
    </source>
</evidence>
<sequence length="324" mass="32169">MASLPEVQSIAKANFRVLEGAGGGATEFDVQFNPASLEYTITNQFDDRNGNNGARQFVKKSSAKLVMTLIFDSTDDGSDVRIKTEQVSRLLEPSPDGKKKFAPKVEFGWGTYRFKGVIEQYKETIDFFAASGVPLRASIALTLASQEVEFESSKNPAAAVDGSFAPDPVVLPAGPGPTAGGAAAIASALGDPRAARAIAGASGSASLRFGAGAGLSVGGEISLSAAVGFAPAASVGVGVGIGIGGGIGVGASVGAGAAFGGLRASPPKVSIGLPEARAALLPPPRGAGAASFGPGGRVQVGAGGSLSADVGAGADLHQRIKFGN</sequence>
<evidence type="ECO:0000259" key="1">
    <source>
        <dbReference type="Pfam" id="PF19266"/>
    </source>
</evidence>
<dbReference type="Proteomes" id="UP000001693">
    <property type="component" value="Chromosome"/>
</dbReference>
<dbReference type="AlphaFoldDB" id="B1XZD0"/>
<dbReference type="KEGG" id="lch:Lcho_3040"/>
<proteinExistence type="predicted"/>
<feature type="domain" description="Contractile injection system tube protein N-terminal" evidence="1">
    <location>
        <begin position="25"/>
        <end position="147"/>
    </location>
</feature>
<dbReference type="eggNOG" id="COG1652">
    <property type="taxonomic scope" value="Bacteria"/>
</dbReference>